<evidence type="ECO:0000256" key="30">
    <source>
        <dbReference type="ARBA" id="ARBA00048990"/>
    </source>
</evidence>
<dbReference type="GO" id="GO:0006629">
    <property type="term" value="P:lipid metabolic process"/>
    <property type="evidence" value="ECO:0007669"/>
    <property type="project" value="UniProtKB-KW"/>
</dbReference>
<comment type="catalytic activity">
    <reaction evidence="32">
        <text>octan-3-one + NADPH + O2 + H(+) = pentyl propanoate + NADP(+) + H2O</text>
        <dbReference type="Rhea" id="RHEA:54840"/>
        <dbReference type="ChEBI" id="CHEBI:15377"/>
        <dbReference type="ChEBI" id="CHEBI:15378"/>
        <dbReference type="ChEBI" id="CHEBI:15379"/>
        <dbReference type="ChEBI" id="CHEBI:57783"/>
        <dbReference type="ChEBI" id="CHEBI:58349"/>
        <dbReference type="ChEBI" id="CHEBI:80946"/>
        <dbReference type="ChEBI" id="CHEBI:87373"/>
    </reaction>
    <physiologicalReaction direction="left-to-right" evidence="32">
        <dbReference type="Rhea" id="RHEA:54841"/>
    </physiologicalReaction>
</comment>
<keyword evidence="15 33" id="KW-0503">Monooxygenase</keyword>
<dbReference type="SUPFAM" id="SSF51905">
    <property type="entry name" value="FAD/NAD(P)-binding domain"/>
    <property type="match status" value="2"/>
</dbReference>
<dbReference type="InterPro" id="IPR002257">
    <property type="entry name" value="Flavin_mOase_5"/>
</dbReference>
<dbReference type="InterPro" id="IPR020946">
    <property type="entry name" value="Flavin_mOase-like"/>
</dbReference>
<reference evidence="36 37" key="1">
    <citation type="submission" date="2020-06" db="EMBL/GenBank/DDBJ databases">
        <authorList>
            <person name="Li R."/>
            <person name="Bekaert M."/>
        </authorList>
    </citation>
    <scope>NUCLEOTIDE SEQUENCE [LARGE SCALE GENOMIC DNA]</scope>
    <source>
        <strain evidence="37">wild</strain>
    </source>
</reference>
<evidence type="ECO:0000256" key="34">
    <source>
        <dbReference type="RuleBase" id="RU361177"/>
    </source>
</evidence>
<evidence type="ECO:0000256" key="11">
    <source>
        <dbReference type="ARBA" id="ARBA00022848"/>
    </source>
</evidence>
<keyword evidence="9 33" id="KW-0256">Endoplasmic reticulum</keyword>
<comment type="catalytic activity">
    <reaction evidence="31">
        <text>N,N-dimethylaniline + NADPH + O2 + H(+) = N,N-dimethylaniline N-oxide + NADP(+) + H2O</text>
        <dbReference type="Rhea" id="RHEA:24468"/>
        <dbReference type="ChEBI" id="CHEBI:15377"/>
        <dbReference type="ChEBI" id="CHEBI:15378"/>
        <dbReference type="ChEBI" id="CHEBI:15379"/>
        <dbReference type="ChEBI" id="CHEBI:16269"/>
        <dbReference type="ChEBI" id="CHEBI:17735"/>
        <dbReference type="ChEBI" id="CHEBI:57783"/>
        <dbReference type="ChEBI" id="CHEBI:58349"/>
        <dbReference type="EC" id="1.14.13.8"/>
    </reaction>
    <physiologicalReaction direction="left-to-right" evidence="31">
        <dbReference type="Rhea" id="RHEA:24469"/>
    </physiologicalReaction>
</comment>
<evidence type="ECO:0000256" key="5">
    <source>
        <dbReference type="ARBA" id="ARBA00022481"/>
    </source>
</evidence>
<dbReference type="PRINTS" id="PR01125">
    <property type="entry name" value="FMOXYGENASE5"/>
</dbReference>
<keyword evidence="37" id="KW-1185">Reference proteome</keyword>
<evidence type="ECO:0000256" key="16">
    <source>
        <dbReference type="ARBA" id="ARBA00023098"/>
    </source>
</evidence>
<comment type="catalytic activity">
    <reaction evidence="21">
        <text>hexan-3-one + NADPH + O2 + H(+) = propyl propanoate + NADP(+) + H2O</text>
        <dbReference type="Rhea" id="RHEA:54848"/>
        <dbReference type="ChEBI" id="CHEBI:15377"/>
        <dbReference type="ChEBI" id="CHEBI:15378"/>
        <dbReference type="ChEBI" id="CHEBI:15379"/>
        <dbReference type="ChEBI" id="CHEBI:57783"/>
        <dbReference type="ChEBI" id="CHEBI:58349"/>
        <dbReference type="ChEBI" id="CHEBI:89828"/>
        <dbReference type="ChEBI" id="CHEBI:89891"/>
    </reaction>
    <physiologicalReaction direction="left-to-right" evidence="21">
        <dbReference type="Rhea" id="RHEA:54849"/>
    </physiologicalReaction>
</comment>
<evidence type="ECO:0000256" key="33">
    <source>
        <dbReference type="PIRNR" id="PIRNR000332"/>
    </source>
</evidence>
<evidence type="ECO:0000256" key="8">
    <source>
        <dbReference type="ARBA" id="ARBA00022692"/>
    </source>
</evidence>
<dbReference type="GO" id="GO:0005789">
    <property type="term" value="C:endoplasmic reticulum membrane"/>
    <property type="evidence" value="ECO:0007669"/>
    <property type="project" value="UniProtKB-SubCell"/>
</dbReference>
<dbReference type="PANTHER" id="PTHR23023">
    <property type="entry name" value="DIMETHYLANILINE MONOOXYGENASE"/>
    <property type="match status" value="1"/>
</dbReference>
<comment type="catalytic activity">
    <reaction evidence="29">
        <text>(2E)-geranial + NADPH + O2 + H(+) = (1E)-2,6-dimethylhepta-1,5-dien-1-yl formate + NADP(+) + H2O</text>
        <dbReference type="Rhea" id="RHEA:54860"/>
        <dbReference type="ChEBI" id="CHEBI:15377"/>
        <dbReference type="ChEBI" id="CHEBI:15378"/>
        <dbReference type="ChEBI" id="CHEBI:15379"/>
        <dbReference type="ChEBI" id="CHEBI:16980"/>
        <dbReference type="ChEBI" id="CHEBI:57783"/>
        <dbReference type="ChEBI" id="CHEBI:58349"/>
        <dbReference type="ChEBI" id="CHEBI:138375"/>
    </reaction>
    <physiologicalReaction direction="left-to-right" evidence="29">
        <dbReference type="Rhea" id="RHEA:54861"/>
    </physiologicalReaction>
</comment>
<evidence type="ECO:0000256" key="32">
    <source>
        <dbReference type="ARBA" id="ARBA00049475"/>
    </source>
</evidence>
<keyword evidence="12 33" id="KW-0521">NADP</keyword>
<dbReference type="InterPro" id="IPR036188">
    <property type="entry name" value="FAD/NAD-bd_sf"/>
</dbReference>
<evidence type="ECO:0000256" key="3">
    <source>
        <dbReference type="ARBA" id="ARBA00004524"/>
    </source>
</evidence>
<evidence type="ECO:0000256" key="15">
    <source>
        <dbReference type="ARBA" id="ARBA00023033"/>
    </source>
</evidence>
<evidence type="ECO:0000256" key="29">
    <source>
        <dbReference type="ARBA" id="ARBA00048989"/>
    </source>
</evidence>
<comment type="subcellular location">
    <subcellularLocation>
        <location evidence="2">Endoplasmic reticulum membrane</location>
        <topology evidence="2">Single-pass membrane protein</topology>
    </subcellularLocation>
    <subcellularLocation>
        <location evidence="3">Microsome membrane</location>
    </subcellularLocation>
</comment>
<comment type="catalytic activity">
    <reaction evidence="26">
        <text>hypotaurine + NADPH + O2 + H(+) = taurine + NADP(+) + H2O</text>
        <dbReference type="Rhea" id="RHEA:69819"/>
        <dbReference type="ChEBI" id="CHEBI:15377"/>
        <dbReference type="ChEBI" id="CHEBI:15378"/>
        <dbReference type="ChEBI" id="CHEBI:15379"/>
        <dbReference type="ChEBI" id="CHEBI:57783"/>
        <dbReference type="ChEBI" id="CHEBI:57853"/>
        <dbReference type="ChEBI" id="CHEBI:58349"/>
        <dbReference type="ChEBI" id="CHEBI:507393"/>
        <dbReference type="EC" id="1.14.13.8"/>
    </reaction>
    <physiologicalReaction direction="left-to-right" evidence="26">
        <dbReference type="Rhea" id="RHEA:69820"/>
    </physiologicalReaction>
</comment>
<dbReference type="Gene3D" id="3.50.50.60">
    <property type="entry name" value="FAD/NAD(P)-binding domain"/>
    <property type="match status" value="4"/>
</dbReference>
<evidence type="ECO:0000256" key="4">
    <source>
        <dbReference type="ARBA" id="ARBA00009183"/>
    </source>
</evidence>
<evidence type="ECO:0000256" key="22">
    <source>
        <dbReference type="ARBA" id="ARBA00047574"/>
    </source>
</evidence>
<dbReference type="GO" id="GO:0050660">
    <property type="term" value="F:flavin adenine dinucleotide binding"/>
    <property type="evidence" value="ECO:0007669"/>
    <property type="project" value="InterPro"/>
</dbReference>
<proteinExistence type="inferred from homology"/>
<keyword evidence="6" id="KW-0597">Phosphoprotein</keyword>
<evidence type="ECO:0000256" key="14">
    <source>
        <dbReference type="ARBA" id="ARBA00023002"/>
    </source>
</evidence>
<evidence type="ECO:0000313" key="37">
    <source>
        <dbReference type="Proteomes" id="UP000507470"/>
    </source>
</evidence>
<comment type="catalytic activity">
    <reaction evidence="20">
        <text>hypotaurine + NADH + O2 + H(+) = taurine + NAD(+) + H2O</text>
        <dbReference type="Rhea" id="RHEA:74111"/>
        <dbReference type="ChEBI" id="CHEBI:15377"/>
        <dbReference type="ChEBI" id="CHEBI:15378"/>
        <dbReference type="ChEBI" id="CHEBI:15379"/>
        <dbReference type="ChEBI" id="CHEBI:57540"/>
        <dbReference type="ChEBI" id="CHEBI:57853"/>
        <dbReference type="ChEBI" id="CHEBI:57945"/>
        <dbReference type="ChEBI" id="CHEBI:507393"/>
        <dbReference type="EC" id="1.14.13.8"/>
    </reaction>
    <physiologicalReaction direction="left-to-right" evidence="20">
        <dbReference type="Rhea" id="RHEA:74112"/>
    </physiologicalReaction>
</comment>
<comment type="similarity">
    <text evidence="4 33 34">Belongs to the FMO family.</text>
</comment>
<dbReference type="GO" id="GO:0034899">
    <property type="term" value="F:trimethylamine monooxygenase activity"/>
    <property type="evidence" value="ECO:0007669"/>
    <property type="project" value="UniProtKB-EC"/>
</dbReference>
<dbReference type="InterPro" id="IPR000960">
    <property type="entry name" value="Flavin_mOase"/>
</dbReference>
<evidence type="ECO:0000256" key="17">
    <source>
        <dbReference type="ARBA" id="ARBA00023136"/>
    </source>
</evidence>
<dbReference type="GO" id="GO:0004499">
    <property type="term" value="F:N,N-dimethylaniline monooxygenase activity"/>
    <property type="evidence" value="ECO:0007669"/>
    <property type="project" value="UniProtKB-UniRule"/>
</dbReference>
<dbReference type="EMBL" id="CACVKT020009049">
    <property type="protein sequence ID" value="CAC5419687.1"/>
    <property type="molecule type" value="Genomic_DNA"/>
</dbReference>
<keyword evidence="16" id="KW-0443">Lipid metabolism</keyword>
<comment type="function">
    <text evidence="19">Broad spectrum monooxygenase that catalyzes the oxygenation of a wide variety of nitrogen- and sulfur-containing compounds including xenobiotics. Catalyzes the S-oxygenation of hypotaurine to produce taurine, an organic osmolyte involved in cell volume regulation as well as a variety of cytoprotective and developmental processes. In vitro, catalyzes the N-oxygenation of trimethylamine (TMA) to produce trimethylamine N-oxide (TMAO) and could therefore participate to the detoxification of this compound that is generated by the action of gut microbiota from dietary precursors such as choline, choline containing compounds, betaine or L-carnitine.</text>
</comment>
<dbReference type="AlphaFoldDB" id="A0A6J8EHC5"/>
<keyword evidence="10 33" id="KW-0274">FAD</keyword>
<accession>A0A6J8EHC5</accession>
<evidence type="ECO:0000313" key="36">
    <source>
        <dbReference type="EMBL" id="CAC5419687.1"/>
    </source>
</evidence>
<evidence type="ECO:0000256" key="1">
    <source>
        <dbReference type="ARBA" id="ARBA00001974"/>
    </source>
</evidence>
<evidence type="ECO:0000256" key="28">
    <source>
        <dbReference type="ARBA" id="ARBA00048459"/>
    </source>
</evidence>
<dbReference type="FunFam" id="3.50.50.60:FF:000159">
    <property type="entry name" value="Dimethylaniline monooxygenase [N-oxide-forming]"/>
    <property type="match status" value="1"/>
</dbReference>
<dbReference type="PRINTS" id="PR00370">
    <property type="entry name" value="FMOXYGENASE"/>
</dbReference>
<protein>
    <recommendedName>
        <fullName evidence="34">Flavin-containing monooxygenase</fullName>
        <ecNumber evidence="34">1.-.-.-</ecNumber>
    </recommendedName>
</protein>
<evidence type="ECO:0000256" key="2">
    <source>
        <dbReference type="ARBA" id="ARBA00004389"/>
    </source>
</evidence>
<gene>
    <name evidence="36" type="ORF">MCOR_51997</name>
</gene>
<organism evidence="36 37">
    <name type="scientific">Mytilus coruscus</name>
    <name type="common">Sea mussel</name>
    <dbReference type="NCBI Taxonomy" id="42192"/>
    <lineage>
        <taxon>Eukaryota</taxon>
        <taxon>Metazoa</taxon>
        <taxon>Spiralia</taxon>
        <taxon>Lophotrochozoa</taxon>
        <taxon>Mollusca</taxon>
        <taxon>Bivalvia</taxon>
        <taxon>Autobranchia</taxon>
        <taxon>Pteriomorphia</taxon>
        <taxon>Mytilida</taxon>
        <taxon>Mytiloidea</taxon>
        <taxon>Mytilidae</taxon>
        <taxon>Mytilinae</taxon>
        <taxon>Mytilus</taxon>
    </lineage>
</organism>
<evidence type="ECO:0000256" key="19">
    <source>
        <dbReference type="ARBA" id="ARBA00045957"/>
    </source>
</evidence>
<comment type="catalytic activity">
    <reaction evidence="22">
        <text>heptan-2-one + NADPH + O2 + H(+) = pentyl acetate + NADP(+) + H2O</text>
        <dbReference type="Rhea" id="RHEA:54836"/>
        <dbReference type="ChEBI" id="CHEBI:5672"/>
        <dbReference type="ChEBI" id="CHEBI:15377"/>
        <dbReference type="ChEBI" id="CHEBI:15378"/>
        <dbReference type="ChEBI" id="CHEBI:15379"/>
        <dbReference type="ChEBI" id="CHEBI:57783"/>
        <dbReference type="ChEBI" id="CHEBI:58349"/>
        <dbReference type="ChEBI" id="CHEBI:87362"/>
    </reaction>
    <physiologicalReaction direction="left-to-right" evidence="22">
        <dbReference type="Rhea" id="RHEA:54837"/>
    </physiologicalReaction>
</comment>
<dbReference type="InterPro" id="IPR050346">
    <property type="entry name" value="FMO-like"/>
</dbReference>
<evidence type="ECO:0000256" key="7">
    <source>
        <dbReference type="ARBA" id="ARBA00022630"/>
    </source>
</evidence>
<dbReference type="PIRSF" id="PIRSF000332">
    <property type="entry name" value="FMO"/>
    <property type="match status" value="1"/>
</dbReference>
<evidence type="ECO:0000256" key="6">
    <source>
        <dbReference type="ARBA" id="ARBA00022553"/>
    </source>
</evidence>
<evidence type="ECO:0000256" key="26">
    <source>
        <dbReference type="ARBA" id="ARBA00048041"/>
    </source>
</evidence>
<keyword evidence="7 33" id="KW-0285">Flavoprotein</keyword>
<keyword evidence="13 35" id="KW-1133">Transmembrane helix</keyword>
<comment type="catalytic activity">
    <reaction evidence="27">
        <text>trimethylamine + NADPH + O2 = trimethylamine N-oxide + NADP(+) + H2O</text>
        <dbReference type="Rhea" id="RHEA:31979"/>
        <dbReference type="ChEBI" id="CHEBI:15377"/>
        <dbReference type="ChEBI" id="CHEBI:15379"/>
        <dbReference type="ChEBI" id="CHEBI:15724"/>
        <dbReference type="ChEBI" id="CHEBI:57783"/>
        <dbReference type="ChEBI" id="CHEBI:58349"/>
        <dbReference type="ChEBI" id="CHEBI:58389"/>
        <dbReference type="EC" id="1.14.13.148"/>
    </reaction>
    <physiologicalReaction direction="left-to-right" evidence="27">
        <dbReference type="Rhea" id="RHEA:31980"/>
    </physiologicalReaction>
</comment>
<evidence type="ECO:0000256" key="10">
    <source>
        <dbReference type="ARBA" id="ARBA00022827"/>
    </source>
</evidence>
<dbReference type="GO" id="GO:0016174">
    <property type="term" value="F:NAD(P)H oxidase H2O2-forming activity"/>
    <property type="evidence" value="ECO:0007669"/>
    <property type="project" value="UniProtKB-EC"/>
</dbReference>
<evidence type="ECO:0000256" key="13">
    <source>
        <dbReference type="ARBA" id="ARBA00022989"/>
    </source>
</evidence>
<evidence type="ECO:0000256" key="21">
    <source>
        <dbReference type="ARBA" id="ARBA00047426"/>
    </source>
</evidence>
<evidence type="ECO:0000256" key="9">
    <source>
        <dbReference type="ARBA" id="ARBA00022824"/>
    </source>
</evidence>
<keyword evidence="5" id="KW-0488">Methylation</keyword>
<dbReference type="Pfam" id="PF00743">
    <property type="entry name" value="FMO-like"/>
    <property type="match status" value="1"/>
</dbReference>
<dbReference type="EC" id="1.-.-.-" evidence="34"/>
<comment type="catalytic activity">
    <reaction evidence="24">
        <text>NADPH + O2 + H(+) = H2O2 + NADP(+)</text>
        <dbReference type="Rhea" id="RHEA:11260"/>
        <dbReference type="ChEBI" id="CHEBI:15378"/>
        <dbReference type="ChEBI" id="CHEBI:15379"/>
        <dbReference type="ChEBI" id="CHEBI:16240"/>
        <dbReference type="ChEBI" id="CHEBI:57783"/>
        <dbReference type="ChEBI" id="CHEBI:58349"/>
        <dbReference type="EC" id="1.6.3.1"/>
    </reaction>
    <physiologicalReaction direction="left-to-right" evidence="24">
        <dbReference type="Rhea" id="RHEA:11261"/>
    </physiologicalReaction>
</comment>
<comment type="catalytic activity">
    <reaction evidence="23">
        <text>sulcatone + NADPH + O2 + H(+) = 4-methylpent-3-en-1-yl acetate + NADP(+) + H2O</text>
        <dbReference type="Rhea" id="RHEA:54864"/>
        <dbReference type="ChEBI" id="CHEBI:15377"/>
        <dbReference type="ChEBI" id="CHEBI:15378"/>
        <dbReference type="ChEBI" id="CHEBI:15379"/>
        <dbReference type="ChEBI" id="CHEBI:16310"/>
        <dbReference type="ChEBI" id="CHEBI:57783"/>
        <dbReference type="ChEBI" id="CHEBI:58349"/>
        <dbReference type="ChEBI" id="CHEBI:138373"/>
    </reaction>
    <physiologicalReaction direction="left-to-right" evidence="23">
        <dbReference type="Rhea" id="RHEA:54865"/>
    </physiologicalReaction>
</comment>
<comment type="cofactor">
    <cofactor evidence="1 33 34">
        <name>FAD</name>
        <dbReference type="ChEBI" id="CHEBI:57692"/>
    </cofactor>
</comment>
<evidence type="ECO:0000256" key="18">
    <source>
        <dbReference type="ARBA" id="ARBA00045722"/>
    </source>
</evidence>
<comment type="catalytic activity">
    <reaction evidence="28">
        <text>octan-3-one + NADPH + O2 + H(+) = ethyl hexanoate + NADP(+) + H2O</text>
        <dbReference type="Rhea" id="RHEA:54856"/>
        <dbReference type="ChEBI" id="CHEBI:15377"/>
        <dbReference type="ChEBI" id="CHEBI:15378"/>
        <dbReference type="ChEBI" id="CHEBI:15379"/>
        <dbReference type="ChEBI" id="CHEBI:57783"/>
        <dbReference type="ChEBI" id="CHEBI:58349"/>
        <dbReference type="ChEBI" id="CHEBI:80946"/>
        <dbReference type="ChEBI" id="CHEBI:86055"/>
    </reaction>
    <physiologicalReaction direction="left-to-right" evidence="28">
        <dbReference type="Rhea" id="RHEA:54857"/>
    </physiologicalReaction>
</comment>
<evidence type="ECO:0000256" key="27">
    <source>
        <dbReference type="ARBA" id="ARBA00048088"/>
    </source>
</evidence>
<keyword evidence="11" id="KW-0492">Microsome</keyword>
<evidence type="ECO:0000256" key="35">
    <source>
        <dbReference type="SAM" id="Phobius"/>
    </source>
</evidence>
<keyword evidence="17 33" id="KW-0472">Membrane</keyword>
<keyword evidence="8 35" id="KW-0812">Transmembrane</keyword>
<keyword evidence="14 33" id="KW-0560">Oxidoreductase</keyword>
<dbReference type="OrthoDB" id="66881at2759"/>
<sequence length="547" mass="62383">MFSHFFIQTKRIAVIGAGASGLPAIKCCLDEGLLPVCFELSESIGGLWNYTPEARDGRGTVMKSTVINVSKELMAFSDFPIPKEFPMFMHNTLVQKYLEMYAEHFNLLRHVQFQKEVVWCEPTVDFEKTGKWTLKIKDIKSGKIINEIFDGVMAATGHHTAPLLPAFDGQDIFKGRTLHTVQYRDSLEFSEKRVLIIGIGNSGADIACELSRVSSKVVLSTRSGSWVIQRIGDKGMPFDMLGTTRAVQYFQKCLPLSLLNSLTEMQINARFDHEKYGLKPNYPPRAQDPLISDEFHLRIANGLVQIRPNVQHFTGSSVVFVDGSVYDDIDVVIFATGYKIGFTYVDKKVTESRDNVVDLYKFIFPPNLTKPTFSVIGCVQPLGSITPVAELQSRVATRVLKEDVQLPTRKQMWEDIYQKRQELAKHYTHSLRHTVMVEFIDYLDELADIIGCKPRLCKLWLTDPRLAYACTFHPCAAYQYRLTGPLPWKGAREAIFTQWERTLFPLKHRTMKETNETHTRFQYFIMLCTMVTVVTAILTYILFVGHI</sequence>
<evidence type="ECO:0000256" key="24">
    <source>
        <dbReference type="ARBA" id="ARBA00047864"/>
    </source>
</evidence>
<feature type="transmembrane region" description="Helical" evidence="35">
    <location>
        <begin position="521"/>
        <end position="543"/>
    </location>
</feature>
<comment type="catalytic activity">
    <reaction evidence="30">
        <text>heptan-4-one + NADPH + O2 + H(+) = propyl butanoate + NADP(+) + H2O</text>
        <dbReference type="Rhea" id="RHEA:54852"/>
        <dbReference type="ChEBI" id="CHEBI:15377"/>
        <dbReference type="ChEBI" id="CHEBI:15378"/>
        <dbReference type="ChEBI" id="CHEBI:15379"/>
        <dbReference type="ChEBI" id="CHEBI:57783"/>
        <dbReference type="ChEBI" id="CHEBI:58349"/>
        <dbReference type="ChEBI" id="CHEBI:89484"/>
        <dbReference type="ChEBI" id="CHEBI:89719"/>
    </reaction>
    <physiologicalReaction direction="left-to-right" evidence="30">
        <dbReference type="Rhea" id="RHEA:54853"/>
    </physiologicalReaction>
</comment>
<dbReference type="Proteomes" id="UP000507470">
    <property type="component" value="Unassembled WGS sequence"/>
</dbReference>
<evidence type="ECO:0000256" key="23">
    <source>
        <dbReference type="ARBA" id="ARBA00047855"/>
    </source>
</evidence>
<evidence type="ECO:0000256" key="12">
    <source>
        <dbReference type="ARBA" id="ARBA00022857"/>
    </source>
</evidence>
<evidence type="ECO:0000256" key="31">
    <source>
        <dbReference type="ARBA" id="ARBA00049443"/>
    </source>
</evidence>
<evidence type="ECO:0000256" key="25">
    <source>
        <dbReference type="ARBA" id="ARBA00047977"/>
    </source>
</evidence>
<dbReference type="GO" id="GO:0050661">
    <property type="term" value="F:NADP binding"/>
    <property type="evidence" value="ECO:0007669"/>
    <property type="project" value="InterPro"/>
</dbReference>
<name>A0A6J8EHC5_MYTCO</name>
<evidence type="ECO:0000256" key="20">
    <source>
        <dbReference type="ARBA" id="ARBA00047338"/>
    </source>
</evidence>
<comment type="catalytic activity">
    <reaction evidence="25">
        <text>hexan-3-one + NADPH + O2 + H(+) = ethyl butanoate + NADP(+) + H2O</text>
        <dbReference type="Rhea" id="RHEA:54844"/>
        <dbReference type="ChEBI" id="CHEBI:15377"/>
        <dbReference type="ChEBI" id="CHEBI:15378"/>
        <dbReference type="ChEBI" id="CHEBI:15379"/>
        <dbReference type="ChEBI" id="CHEBI:57783"/>
        <dbReference type="ChEBI" id="CHEBI:58349"/>
        <dbReference type="ChEBI" id="CHEBI:88764"/>
        <dbReference type="ChEBI" id="CHEBI:89891"/>
    </reaction>
    <physiologicalReaction direction="left-to-right" evidence="25">
        <dbReference type="Rhea" id="RHEA:54845"/>
    </physiologicalReaction>
</comment>
<comment type="function">
    <text evidence="18">Acts as a Baeyer-Villiger monooxygenase on a broad range of substrates. Catalyzes the insertion of an oxygen atom into a carbon-carbon bond adjacent to a carbonyl, which converts ketones to esters. Active on diverse carbonyl compounds, whereas soft nucleophiles are mostly non- or poorly reactive. In contrast with other forms of FMO it is non- or poorly active on 'classical' substrates such as drugs, pesticides, and dietary components containing soft nucleophilic heteroatoms. Able to oxidize drug molecules bearing a carbonyl group on an aliphatic chain, such as nabumetone and pentoxifylline. Also, in the absence of substrates, shows slow but yet significant NADPH oxidase activity. Acts as a positive modulator of cholesterol biosynthesis as well as glucose homeostasis, promoting metabolic aging via pleiotropic effects.</text>
</comment>